<protein>
    <submittedName>
        <fullName evidence="4">WD-40 repeat protein</fullName>
    </submittedName>
</protein>
<gene>
    <name evidence="4" type="ORF">RFI_19003</name>
</gene>
<dbReference type="PROSITE" id="PS50082">
    <property type="entry name" value="WD_REPEATS_2"/>
    <property type="match status" value="5"/>
</dbReference>
<sequence length="420" mass="49265">MVFPFNILKKLKMTIKKIKFFLNKRLFYKIDKNKRSSQLVPVSFFFLSNISSSKKRSQMQLELLKFSEEKELKIIIEHWIRISNINLGWIPEFDKLVVNYATAIFIFDTFRISSSLSKTIFGHTSCVYSINYSTFNVLFDEHSRPVSCTKFSQYHYYNYHQNIVCSSSYDKTIRFWDIKNNKQLKILNEHTDDIFSIEFSPFNNGKYLCSGSRDETIRLWDIETYKILNIFNGHKNTVRCIDFSSLQNNNNNNKIGGNGYAICSGSYDKTIRIWDIETTKQLNIFNGHTSWVTCIKYGSNELGILSGSLDSSIRLWDIRSGKQIQVFNGHTHTISCVEYSPFIINNNNNHQNIYGNSNVICSGSYDNTIRFWDIRSNKEELYKIKGEKKDNGISCITFLRFNNDIHLYYGSYKGFIQIWR</sequence>
<dbReference type="SUPFAM" id="SSF50978">
    <property type="entry name" value="WD40 repeat-like"/>
    <property type="match status" value="1"/>
</dbReference>
<dbReference type="Gene3D" id="2.130.10.10">
    <property type="entry name" value="YVTN repeat-like/Quinoprotein amine dehydrogenase"/>
    <property type="match status" value="2"/>
</dbReference>
<dbReference type="PROSITE" id="PS00678">
    <property type="entry name" value="WD_REPEATS_1"/>
    <property type="match status" value="5"/>
</dbReference>
<dbReference type="CDD" id="cd00200">
    <property type="entry name" value="WD40"/>
    <property type="match status" value="1"/>
</dbReference>
<dbReference type="PANTHER" id="PTHR19879">
    <property type="entry name" value="TRANSCRIPTION INITIATION FACTOR TFIID"/>
    <property type="match status" value="1"/>
</dbReference>
<feature type="repeat" description="WD" evidence="3">
    <location>
        <begin position="231"/>
        <end position="284"/>
    </location>
</feature>
<feature type="repeat" description="WD" evidence="3">
    <location>
        <begin position="356"/>
        <end position="382"/>
    </location>
</feature>
<dbReference type="PANTHER" id="PTHR19879:SF9">
    <property type="entry name" value="TRANSCRIPTION INITIATION FACTOR TFIID SUBUNIT 5"/>
    <property type="match status" value="1"/>
</dbReference>
<comment type="caution">
    <text evidence="4">The sequence shown here is derived from an EMBL/GenBank/DDBJ whole genome shotgun (WGS) entry which is preliminary data.</text>
</comment>
<dbReference type="SMART" id="SM00320">
    <property type="entry name" value="WD40"/>
    <property type="match status" value="6"/>
</dbReference>
<evidence type="ECO:0000256" key="2">
    <source>
        <dbReference type="ARBA" id="ARBA00022737"/>
    </source>
</evidence>
<accession>X6MXQ3</accession>
<evidence type="ECO:0000313" key="4">
    <source>
        <dbReference type="EMBL" id="ETO18272.1"/>
    </source>
</evidence>
<dbReference type="InterPro" id="IPR036322">
    <property type="entry name" value="WD40_repeat_dom_sf"/>
</dbReference>
<dbReference type="InterPro" id="IPR019775">
    <property type="entry name" value="WD40_repeat_CS"/>
</dbReference>
<proteinExistence type="predicted"/>
<keyword evidence="5" id="KW-1185">Reference proteome</keyword>
<dbReference type="InterPro" id="IPR020472">
    <property type="entry name" value="WD40_PAC1"/>
</dbReference>
<dbReference type="AlphaFoldDB" id="X6MXQ3"/>
<feature type="repeat" description="WD" evidence="3">
    <location>
        <begin position="285"/>
        <end position="326"/>
    </location>
</feature>
<dbReference type="Pfam" id="PF00400">
    <property type="entry name" value="WD40"/>
    <property type="match status" value="5"/>
</dbReference>
<evidence type="ECO:0000256" key="3">
    <source>
        <dbReference type="PROSITE-ProRule" id="PRU00221"/>
    </source>
</evidence>
<reference evidence="4 5" key="1">
    <citation type="journal article" date="2013" name="Curr. Biol.">
        <title>The Genome of the Foraminiferan Reticulomyxa filosa.</title>
        <authorList>
            <person name="Glockner G."/>
            <person name="Hulsmann N."/>
            <person name="Schleicher M."/>
            <person name="Noegel A.A."/>
            <person name="Eichinger L."/>
            <person name="Gallinger C."/>
            <person name="Pawlowski J."/>
            <person name="Sierra R."/>
            <person name="Euteneuer U."/>
            <person name="Pillet L."/>
            <person name="Moustafa A."/>
            <person name="Platzer M."/>
            <person name="Groth M."/>
            <person name="Szafranski K."/>
            <person name="Schliwa M."/>
        </authorList>
    </citation>
    <scope>NUCLEOTIDE SEQUENCE [LARGE SCALE GENOMIC DNA]</scope>
</reference>
<feature type="repeat" description="WD" evidence="3">
    <location>
        <begin position="139"/>
        <end position="186"/>
    </location>
</feature>
<dbReference type="PRINTS" id="PR00320">
    <property type="entry name" value="GPROTEINBRPT"/>
</dbReference>
<dbReference type="InterPro" id="IPR001680">
    <property type="entry name" value="WD40_rpt"/>
</dbReference>
<dbReference type="Proteomes" id="UP000023152">
    <property type="component" value="Unassembled WGS sequence"/>
</dbReference>
<name>X6MXQ3_RETFI</name>
<keyword evidence="1 3" id="KW-0853">WD repeat</keyword>
<dbReference type="EMBL" id="ASPP01015216">
    <property type="protein sequence ID" value="ETO18272.1"/>
    <property type="molecule type" value="Genomic_DNA"/>
</dbReference>
<evidence type="ECO:0000256" key="1">
    <source>
        <dbReference type="ARBA" id="ARBA00022574"/>
    </source>
</evidence>
<feature type="repeat" description="WD" evidence="3">
    <location>
        <begin position="187"/>
        <end position="230"/>
    </location>
</feature>
<dbReference type="PROSITE" id="PS50294">
    <property type="entry name" value="WD_REPEATS_REGION"/>
    <property type="match status" value="2"/>
</dbReference>
<organism evidence="4 5">
    <name type="scientific">Reticulomyxa filosa</name>
    <dbReference type="NCBI Taxonomy" id="46433"/>
    <lineage>
        <taxon>Eukaryota</taxon>
        <taxon>Sar</taxon>
        <taxon>Rhizaria</taxon>
        <taxon>Retaria</taxon>
        <taxon>Foraminifera</taxon>
        <taxon>Monothalamids</taxon>
        <taxon>Reticulomyxidae</taxon>
        <taxon>Reticulomyxa</taxon>
    </lineage>
</organism>
<dbReference type="InterPro" id="IPR015943">
    <property type="entry name" value="WD40/YVTN_repeat-like_dom_sf"/>
</dbReference>
<evidence type="ECO:0000313" key="5">
    <source>
        <dbReference type="Proteomes" id="UP000023152"/>
    </source>
</evidence>
<keyword evidence="2" id="KW-0677">Repeat</keyword>